<gene>
    <name evidence="1" type="ORF">ACFPET_12415</name>
</gene>
<comment type="caution">
    <text evidence="1">The sequence shown here is derived from an EMBL/GenBank/DDBJ whole genome shotgun (WGS) entry which is preliminary data.</text>
</comment>
<protein>
    <recommendedName>
        <fullName evidence="3">Transposase</fullName>
    </recommendedName>
</protein>
<dbReference type="EMBL" id="JBHSDK010000015">
    <property type="protein sequence ID" value="MFC4336008.1"/>
    <property type="molecule type" value="Genomic_DNA"/>
</dbReference>
<keyword evidence="2" id="KW-1185">Reference proteome</keyword>
<accession>A0ABV8U028</accession>
<organism evidence="1 2">
    <name type="scientific">Salininema proteolyticum</name>
    <dbReference type="NCBI Taxonomy" id="1607685"/>
    <lineage>
        <taxon>Bacteria</taxon>
        <taxon>Bacillati</taxon>
        <taxon>Actinomycetota</taxon>
        <taxon>Actinomycetes</taxon>
        <taxon>Glycomycetales</taxon>
        <taxon>Glycomycetaceae</taxon>
        <taxon>Salininema</taxon>
    </lineage>
</organism>
<evidence type="ECO:0008006" key="3">
    <source>
        <dbReference type="Google" id="ProtNLM"/>
    </source>
</evidence>
<evidence type="ECO:0000313" key="2">
    <source>
        <dbReference type="Proteomes" id="UP001595823"/>
    </source>
</evidence>
<dbReference type="RefSeq" id="WP_380621420.1">
    <property type="nucleotide sequence ID" value="NZ_JBHSDK010000015.1"/>
</dbReference>
<reference evidence="2" key="1">
    <citation type="journal article" date="2019" name="Int. J. Syst. Evol. Microbiol.">
        <title>The Global Catalogue of Microorganisms (GCM) 10K type strain sequencing project: providing services to taxonomists for standard genome sequencing and annotation.</title>
        <authorList>
            <consortium name="The Broad Institute Genomics Platform"/>
            <consortium name="The Broad Institute Genome Sequencing Center for Infectious Disease"/>
            <person name="Wu L."/>
            <person name="Ma J."/>
        </authorList>
    </citation>
    <scope>NUCLEOTIDE SEQUENCE [LARGE SCALE GENOMIC DNA]</scope>
    <source>
        <strain evidence="2">IBRC-M 10908</strain>
    </source>
</reference>
<dbReference type="Proteomes" id="UP001595823">
    <property type="component" value="Unassembled WGS sequence"/>
</dbReference>
<proteinExistence type="predicted"/>
<sequence>MANIKIQDERQVIAWLEEGHTYQAVANLHLEKYGVKVGKTAIAEFAKRHDLNPRQVINRDLIPWKIKLEHQYEQDARMLRQLARRLAGRTVSQADELDRWESRLKAENKVVAYDPNKGWSHVERRDGDAEYIRPPDARLPHGKPWIVTTRYPNPA</sequence>
<name>A0ABV8U028_9ACTN</name>
<evidence type="ECO:0000313" key="1">
    <source>
        <dbReference type="EMBL" id="MFC4336008.1"/>
    </source>
</evidence>